<dbReference type="EMBL" id="ALKK01000011">
    <property type="protein sequence ID" value="EJU18797.1"/>
    <property type="molecule type" value="Genomic_DNA"/>
</dbReference>
<dbReference type="AlphaFoldDB" id="A0AAN3VX50"/>
<gene>
    <name evidence="1" type="ORF">HMPREF1127_1072</name>
</gene>
<comment type="caution">
    <text evidence="1">The sequence shown here is derived from an EMBL/GenBank/DDBJ whole genome shotgun (WGS) entry which is preliminary data.</text>
</comment>
<sequence length="139" mass="16231">MKEARIWRRGNSVVSKTPYNEEFINFAREQKAKWNSSEKTWIFADTDLESVKAEMEKYFDVVVGKIQLHDEGNFAILREEKHEWQELSKELQNYLLERAKPREKNGKLEISFGMSIGLKVNATKTENGFTIDDTAIVNE</sequence>
<accession>A0AAN3VX50</accession>
<reference evidence="1 2" key="1">
    <citation type="submission" date="2012-07" db="EMBL/GenBank/DDBJ databases">
        <authorList>
            <person name="Durkin A.S."/>
            <person name="McCorrison J."/>
            <person name="Torralba M."/>
            <person name="Gillis M."/>
            <person name="Methe B."/>
            <person name="Sutton G."/>
            <person name="Nelson K.E."/>
        </authorList>
    </citation>
    <scope>NUCLEOTIDE SEQUENCE [LARGE SCALE GENOMIC DNA]</scope>
    <source>
        <strain evidence="1 2">Fnf 1007</strain>
    </source>
</reference>
<protein>
    <submittedName>
        <fullName evidence="1">Uncharacterized protein</fullName>
    </submittedName>
</protein>
<dbReference type="RefSeq" id="WP_005960409.1">
    <property type="nucleotide sequence ID" value="NZ_ALKK01000011.1"/>
</dbReference>
<name>A0AAN3VX50_9FUSO</name>
<evidence type="ECO:0000313" key="1">
    <source>
        <dbReference type="EMBL" id="EJU18797.1"/>
    </source>
</evidence>
<dbReference type="Proteomes" id="UP000003120">
    <property type="component" value="Unassembled WGS sequence"/>
</dbReference>
<proteinExistence type="predicted"/>
<dbReference type="GeneID" id="75075239"/>
<evidence type="ECO:0000313" key="2">
    <source>
        <dbReference type="Proteomes" id="UP000003120"/>
    </source>
</evidence>
<organism evidence="1 2">
    <name type="scientific">Fusobacterium necrophorum subsp. funduliforme Fnf 1007</name>
    <dbReference type="NCBI Taxonomy" id="1161424"/>
    <lineage>
        <taxon>Bacteria</taxon>
        <taxon>Fusobacteriati</taxon>
        <taxon>Fusobacteriota</taxon>
        <taxon>Fusobacteriia</taxon>
        <taxon>Fusobacteriales</taxon>
        <taxon>Fusobacteriaceae</taxon>
        <taxon>Fusobacterium</taxon>
    </lineage>
</organism>